<comment type="caution">
    <text evidence="2">The sequence shown here is derived from an EMBL/GenBank/DDBJ whole genome shotgun (WGS) entry which is preliminary data.</text>
</comment>
<proteinExistence type="predicted"/>
<feature type="region of interest" description="Disordered" evidence="1">
    <location>
        <begin position="1"/>
        <end position="23"/>
    </location>
</feature>
<protein>
    <submittedName>
        <fullName evidence="2">Uncharacterized protein</fullName>
    </submittedName>
</protein>
<organism evidence="2 3">
    <name type="scientific">Elsinoe australis</name>
    <dbReference type="NCBI Taxonomy" id="40998"/>
    <lineage>
        <taxon>Eukaryota</taxon>
        <taxon>Fungi</taxon>
        <taxon>Dikarya</taxon>
        <taxon>Ascomycota</taxon>
        <taxon>Pezizomycotina</taxon>
        <taxon>Dothideomycetes</taxon>
        <taxon>Dothideomycetidae</taxon>
        <taxon>Myriangiales</taxon>
        <taxon>Elsinoaceae</taxon>
        <taxon>Elsinoe</taxon>
    </lineage>
</organism>
<evidence type="ECO:0000313" key="2">
    <source>
        <dbReference type="EMBL" id="PSK58687.1"/>
    </source>
</evidence>
<gene>
    <name evidence="2" type="ORF">B9Z65_6702</name>
</gene>
<feature type="compositionally biased region" description="Low complexity" evidence="1">
    <location>
        <begin position="76"/>
        <end position="92"/>
    </location>
</feature>
<dbReference type="EMBL" id="NHZQ01000016">
    <property type="protein sequence ID" value="PSK58687.1"/>
    <property type="molecule type" value="Genomic_DNA"/>
</dbReference>
<keyword evidence="3" id="KW-1185">Reference proteome</keyword>
<evidence type="ECO:0000256" key="1">
    <source>
        <dbReference type="SAM" id="MobiDB-lite"/>
    </source>
</evidence>
<accession>A0A2P8ADX6</accession>
<feature type="region of interest" description="Disordered" evidence="1">
    <location>
        <begin position="67"/>
        <end position="114"/>
    </location>
</feature>
<sequence length="114" mass="12361">MKLGQTFFANQASGDPASPRPRPKGLEGRALYVLWLDLVEAELGSLQVGSKPRIFLSQRRAKIHRLTQVQDPTLRSGWGDSSSSGTSLGSRSTPASGERRRIEGIVAKSQVLSD</sequence>
<dbReference type="Proteomes" id="UP000243723">
    <property type="component" value="Unassembled WGS sequence"/>
</dbReference>
<dbReference type="AlphaFoldDB" id="A0A2P8ADX6"/>
<reference evidence="2 3" key="1">
    <citation type="submission" date="2017-05" db="EMBL/GenBank/DDBJ databases">
        <title>Draft genome sequence of Elsinoe australis.</title>
        <authorList>
            <person name="Cheng Q."/>
        </authorList>
    </citation>
    <scope>NUCLEOTIDE SEQUENCE [LARGE SCALE GENOMIC DNA]</scope>
    <source>
        <strain evidence="2 3">NL1</strain>
    </source>
</reference>
<name>A0A2P8ADX6_9PEZI</name>
<evidence type="ECO:0000313" key="3">
    <source>
        <dbReference type="Proteomes" id="UP000243723"/>
    </source>
</evidence>